<dbReference type="GO" id="GO:0016791">
    <property type="term" value="F:phosphatase activity"/>
    <property type="evidence" value="ECO:0007669"/>
    <property type="project" value="InterPro"/>
</dbReference>
<dbReference type="InterPro" id="IPR006101">
    <property type="entry name" value="Glyco_hydro_2"/>
</dbReference>
<dbReference type="InterPro" id="IPR036412">
    <property type="entry name" value="HAD-like_sf"/>
</dbReference>
<comment type="caution">
    <text evidence="3">The sequence shown here is derived from an EMBL/GenBank/DDBJ whole genome shotgun (WGS) entry which is preliminary data.</text>
</comment>
<dbReference type="InterPro" id="IPR023214">
    <property type="entry name" value="HAD_sf"/>
</dbReference>
<keyword evidence="4" id="KW-1185">Reference proteome</keyword>
<proteinExistence type="predicted"/>
<dbReference type="GO" id="GO:0005975">
    <property type="term" value="P:carbohydrate metabolic process"/>
    <property type="evidence" value="ECO:0007669"/>
    <property type="project" value="InterPro"/>
</dbReference>
<dbReference type="Gene3D" id="3.20.20.80">
    <property type="entry name" value="Glycosidases"/>
    <property type="match status" value="1"/>
</dbReference>
<dbReference type="SUPFAM" id="SSF49785">
    <property type="entry name" value="Galactose-binding domain-like"/>
    <property type="match status" value="1"/>
</dbReference>
<evidence type="ECO:0000313" key="4">
    <source>
        <dbReference type="Proteomes" id="UP000660262"/>
    </source>
</evidence>
<dbReference type="GO" id="GO:0004553">
    <property type="term" value="F:hydrolase activity, hydrolyzing O-glycosyl compounds"/>
    <property type="evidence" value="ECO:0007669"/>
    <property type="project" value="InterPro"/>
</dbReference>
<name>A0A830HNF0_9CHLO</name>
<dbReference type="InterPro" id="IPR051913">
    <property type="entry name" value="GH2_Domain-Containing"/>
</dbReference>
<feature type="region of interest" description="Disordered" evidence="1">
    <location>
        <begin position="1"/>
        <end position="23"/>
    </location>
</feature>
<dbReference type="Proteomes" id="UP000660262">
    <property type="component" value="Unassembled WGS sequence"/>
</dbReference>
<dbReference type="InterPro" id="IPR006349">
    <property type="entry name" value="PGP_euk"/>
</dbReference>
<dbReference type="InterPro" id="IPR008979">
    <property type="entry name" value="Galactose-bd-like_sf"/>
</dbReference>
<dbReference type="PANTHER" id="PTHR42732">
    <property type="entry name" value="BETA-GALACTOSIDASE"/>
    <property type="match status" value="1"/>
</dbReference>
<dbReference type="SUPFAM" id="SSF56784">
    <property type="entry name" value="HAD-like"/>
    <property type="match status" value="1"/>
</dbReference>
<dbReference type="NCBIfam" id="TIGR01452">
    <property type="entry name" value="PGP_euk"/>
    <property type="match status" value="1"/>
</dbReference>
<organism evidence="3 4">
    <name type="scientific">Pycnococcus provasolii</name>
    <dbReference type="NCBI Taxonomy" id="41880"/>
    <lineage>
        <taxon>Eukaryota</taxon>
        <taxon>Viridiplantae</taxon>
        <taxon>Chlorophyta</taxon>
        <taxon>Pseudoscourfieldiophyceae</taxon>
        <taxon>Pseudoscourfieldiales</taxon>
        <taxon>Pycnococcaceae</taxon>
        <taxon>Pycnococcus</taxon>
    </lineage>
</organism>
<dbReference type="AlphaFoldDB" id="A0A830HNF0"/>
<gene>
    <name evidence="3" type="ORF">PPROV_000691700</name>
</gene>
<feature type="domain" description="Glycoside hydrolase family 2 catalytic" evidence="2">
    <location>
        <begin position="412"/>
        <end position="673"/>
    </location>
</feature>
<feature type="compositionally biased region" description="Low complexity" evidence="1">
    <location>
        <begin position="68"/>
        <end position="88"/>
    </location>
</feature>
<evidence type="ECO:0000259" key="2">
    <source>
        <dbReference type="Pfam" id="PF02836"/>
    </source>
</evidence>
<dbReference type="Pfam" id="PF13242">
    <property type="entry name" value="Hydrolase_like"/>
    <property type="match status" value="1"/>
</dbReference>
<accession>A0A830HNF0</accession>
<dbReference type="Pfam" id="PF02836">
    <property type="entry name" value="Glyco_hydro_2_C"/>
    <property type="match status" value="1"/>
</dbReference>
<evidence type="ECO:0000256" key="1">
    <source>
        <dbReference type="SAM" id="MobiDB-lite"/>
    </source>
</evidence>
<feature type="region of interest" description="Disordered" evidence="1">
    <location>
        <begin position="68"/>
        <end position="99"/>
    </location>
</feature>
<protein>
    <recommendedName>
        <fullName evidence="2">Glycoside hydrolase family 2 catalytic domain-containing protein</fullName>
    </recommendedName>
</protein>
<dbReference type="InterPro" id="IPR017853">
    <property type="entry name" value="GH"/>
</dbReference>
<sequence length="998" mass="107666">MWKHGLRHNHPIRNTHKPTRTHQRIVHNHHADRLPGWLGEATRQTNADVGSAAGNAVSSSFAQAADAALSSSTARRTRPTPTLTPTPTERLEETNSGPIEAWPTWDGWPKFPTRTSLLLDGKWRFVFVGNVPFGAPLDALKPPTRVEAATAGEDVSVPSVFDNTPPGVRARRGVAWYIADVPVPAGRAVLLHFHACAFYCRIFVDGVPHAQNKVGGYSGFWVAVNAASSRHGRRRIAVLSDNRYSAVKAPTHTGGDFYMHGGLHRSVIAHILAPDTSVAIRCTEVSVANLDERTVVIRVTLAAFPIGGRLPETASLRVQFSNGDLVTFPTAEVVQMKGSDALGYTSIIATLPKDASGNLAKLWSPKNPQLQTLTLQLMESAQSNRILDAALVRFGMRTVSVLPATQGDVPRIALNGEAIKLVGFNRHTSTPESGSAMTRDEHQRDIELLLGAGANFVRGAHYPQDPRFLDLCDERGILVWEETLGPSVEVSHLKDEYFMKYQLAQAEAMVAESFNHPSVIIFAYYNEGPSDREESRAGYTRMSRFLHRRDPTRLVTYASSKGNADRFLDTVDIISLNNYPGWYHGFGPHGYGPNFVKRYWTRQVALAQRLGKPLLISEAGAGAIHEWKNNRSEVKWGQAYQAGVVKATASVACENSAFSGVALWQFADIKANDISTNAGCGCVEMANGQRDCAHVKTGNCTRGFARPKDTVSSDLLDRVDTFVLDCDGVLWEGATPIDQSIDALRELERLGKRLFFVTNNSAKSRSAYVEKFATLGFEAKQEQIITSAFVAAQHAASLNLNGSVYVVGGDGIRDELQQAGVEVAQEPPGGLEPACTAEEFVNDLVPDSNIKAVIVGCDSSFTYRKICYASRCIQAGAVFISTNLDAGDMHGGVLMPGAGACVGAICSALGRDEPDVNCGKPSSIMLSVIRDSRGVDLSRAAVVGDRLDTDIMLGVTGDAAVTVLTLSGVATVEDVAQAAADGGVVPTTVVPRLSALVF</sequence>
<dbReference type="Gene3D" id="2.60.120.260">
    <property type="entry name" value="Galactose-binding domain-like"/>
    <property type="match status" value="1"/>
</dbReference>
<dbReference type="NCBIfam" id="TIGR01460">
    <property type="entry name" value="HAD-SF-IIA"/>
    <property type="match status" value="1"/>
</dbReference>
<dbReference type="PANTHER" id="PTHR42732:SF1">
    <property type="entry name" value="BETA-MANNOSIDASE"/>
    <property type="match status" value="1"/>
</dbReference>
<dbReference type="PRINTS" id="PR00132">
    <property type="entry name" value="GLHYDRLASE2"/>
</dbReference>
<dbReference type="SUPFAM" id="SSF51445">
    <property type="entry name" value="(Trans)glycosidases"/>
    <property type="match status" value="1"/>
</dbReference>
<dbReference type="InterPro" id="IPR006357">
    <property type="entry name" value="HAD-SF_hydro_IIA"/>
</dbReference>
<dbReference type="Pfam" id="PF13344">
    <property type="entry name" value="Hydrolase_6"/>
    <property type="match status" value="1"/>
</dbReference>
<dbReference type="OrthoDB" id="413953at2759"/>
<reference evidence="3" key="1">
    <citation type="submission" date="2020-10" db="EMBL/GenBank/DDBJ databases">
        <title>Unveiling of a novel bifunctional photoreceptor, Dualchrome1, isolated from a cosmopolitan green alga.</title>
        <authorList>
            <person name="Suzuki S."/>
            <person name="Kawachi M."/>
        </authorList>
    </citation>
    <scope>NUCLEOTIDE SEQUENCE</scope>
    <source>
        <strain evidence="3">NIES 2893</strain>
    </source>
</reference>
<dbReference type="EMBL" id="BNJQ01000019">
    <property type="protein sequence ID" value="GHP08175.1"/>
    <property type="molecule type" value="Genomic_DNA"/>
</dbReference>
<dbReference type="InterPro" id="IPR006103">
    <property type="entry name" value="Glyco_hydro_2_cat"/>
</dbReference>
<evidence type="ECO:0000313" key="3">
    <source>
        <dbReference type="EMBL" id="GHP08175.1"/>
    </source>
</evidence>
<dbReference type="Gene3D" id="3.40.50.1000">
    <property type="entry name" value="HAD superfamily/HAD-like"/>
    <property type="match status" value="2"/>
</dbReference>